<keyword evidence="1" id="KW-0812">Transmembrane</keyword>
<dbReference type="AlphaFoldDB" id="A0A3P6SY40"/>
<organism evidence="2 3">
    <name type="scientific">Onchocerca ochengi</name>
    <name type="common">Filarial nematode worm</name>
    <dbReference type="NCBI Taxonomy" id="42157"/>
    <lineage>
        <taxon>Eukaryota</taxon>
        <taxon>Metazoa</taxon>
        <taxon>Ecdysozoa</taxon>
        <taxon>Nematoda</taxon>
        <taxon>Chromadorea</taxon>
        <taxon>Rhabditida</taxon>
        <taxon>Spirurina</taxon>
        <taxon>Spiruromorpha</taxon>
        <taxon>Filarioidea</taxon>
        <taxon>Onchocercidae</taxon>
        <taxon>Onchocerca</taxon>
    </lineage>
</organism>
<dbReference type="Gene3D" id="1.20.1640.10">
    <property type="entry name" value="Multidrug efflux transporter AcrB transmembrane domain"/>
    <property type="match status" value="1"/>
</dbReference>
<name>A0A3P6SY40_ONCOC</name>
<keyword evidence="1" id="KW-0472">Membrane</keyword>
<dbReference type="Proteomes" id="UP000271087">
    <property type="component" value="Unassembled WGS sequence"/>
</dbReference>
<feature type="transmembrane region" description="Helical" evidence="1">
    <location>
        <begin position="159"/>
        <end position="184"/>
    </location>
</feature>
<dbReference type="InterPro" id="IPR051697">
    <property type="entry name" value="Patched_domain-protein"/>
</dbReference>
<proteinExistence type="predicted"/>
<evidence type="ECO:0008006" key="4">
    <source>
        <dbReference type="Google" id="ProtNLM"/>
    </source>
</evidence>
<accession>A0A3P6SY40</accession>
<keyword evidence="1" id="KW-1133">Transmembrane helix</keyword>
<protein>
    <recommendedName>
        <fullName evidence="4">SSD domain-containing protein</fullName>
    </recommendedName>
</protein>
<feature type="transmembrane region" description="Helical" evidence="1">
    <location>
        <begin position="196"/>
        <end position="218"/>
    </location>
</feature>
<evidence type="ECO:0000313" key="2">
    <source>
        <dbReference type="EMBL" id="VDK80722.1"/>
    </source>
</evidence>
<dbReference type="OrthoDB" id="5877195at2759"/>
<sequence>DYGSYLHVWMYNLSEFNSSNRQIWMILESEIALYEYTEYTGSSDSCDILFDSTGNLLEVSRILVQLRYVGASNQSRAMRILRNIAKSSTIKTGVYADFFQFAEQYNAILPGTLSTIAIASFAVITVSLLLIPKTVTSFWITSSIITDERIDSFERMRNALYNVGVPIVQSASSTIIGVSFLASIDSYIFRSFLKTIILVITIGALHGLLILPILLTLFSNDEKTT</sequence>
<dbReference type="PANTHER" id="PTHR10796">
    <property type="entry name" value="PATCHED-RELATED"/>
    <property type="match status" value="1"/>
</dbReference>
<dbReference type="GO" id="GO:0005886">
    <property type="term" value="C:plasma membrane"/>
    <property type="evidence" value="ECO:0007669"/>
    <property type="project" value="TreeGrafter"/>
</dbReference>
<reference evidence="2 3" key="1">
    <citation type="submission" date="2018-08" db="EMBL/GenBank/DDBJ databases">
        <authorList>
            <person name="Laetsch R D."/>
            <person name="Stevens L."/>
            <person name="Kumar S."/>
            <person name="Blaxter L. M."/>
        </authorList>
    </citation>
    <scope>NUCLEOTIDE SEQUENCE [LARGE SCALE GENOMIC DNA]</scope>
</reference>
<dbReference type="GO" id="GO:0018996">
    <property type="term" value="P:molting cycle, collagen and cuticulin-based cuticle"/>
    <property type="evidence" value="ECO:0007669"/>
    <property type="project" value="TreeGrafter"/>
</dbReference>
<dbReference type="EMBL" id="UYRW01001779">
    <property type="protein sequence ID" value="VDK80722.1"/>
    <property type="molecule type" value="Genomic_DNA"/>
</dbReference>
<gene>
    <name evidence="2" type="ORF">NOO_LOCUS6054</name>
</gene>
<dbReference type="GO" id="GO:0006897">
    <property type="term" value="P:endocytosis"/>
    <property type="evidence" value="ECO:0007669"/>
    <property type="project" value="TreeGrafter"/>
</dbReference>
<dbReference type="SUPFAM" id="SSF82866">
    <property type="entry name" value="Multidrug efflux transporter AcrB transmembrane domain"/>
    <property type="match status" value="1"/>
</dbReference>
<dbReference type="PANTHER" id="PTHR10796:SF181">
    <property type="entry name" value="SSD DOMAIN-CONTAINING PROTEIN"/>
    <property type="match status" value="1"/>
</dbReference>
<evidence type="ECO:0000256" key="1">
    <source>
        <dbReference type="SAM" id="Phobius"/>
    </source>
</evidence>
<keyword evidence="3" id="KW-1185">Reference proteome</keyword>
<feature type="transmembrane region" description="Helical" evidence="1">
    <location>
        <begin position="107"/>
        <end position="131"/>
    </location>
</feature>
<dbReference type="GO" id="GO:0030659">
    <property type="term" value="C:cytoplasmic vesicle membrane"/>
    <property type="evidence" value="ECO:0007669"/>
    <property type="project" value="TreeGrafter"/>
</dbReference>
<evidence type="ECO:0000313" key="3">
    <source>
        <dbReference type="Proteomes" id="UP000271087"/>
    </source>
</evidence>
<feature type="non-terminal residue" evidence="2">
    <location>
        <position position="1"/>
    </location>
</feature>